<name>A0ABS8T6M5_DATST</name>
<protein>
    <submittedName>
        <fullName evidence="1">Uncharacterized protein</fullName>
    </submittedName>
</protein>
<keyword evidence="2" id="KW-1185">Reference proteome</keyword>
<evidence type="ECO:0000313" key="1">
    <source>
        <dbReference type="EMBL" id="MCD7466641.1"/>
    </source>
</evidence>
<evidence type="ECO:0000313" key="2">
    <source>
        <dbReference type="Proteomes" id="UP000823775"/>
    </source>
</evidence>
<dbReference type="PANTHER" id="PTHR33880">
    <property type="entry name" value="EXPRESSED PROTEIN"/>
    <property type="match status" value="1"/>
</dbReference>
<dbReference type="Proteomes" id="UP000823775">
    <property type="component" value="Unassembled WGS sequence"/>
</dbReference>
<accession>A0ABS8T6M5</accession>
<comment type="caution">
    <text evidence="1">The sequence shown here is derived from an EMBL/GenBank/DDBJ whole genome shotgun (WGS) entry which is preliminary data.</text>
</comment>
<sequence length="178" mass="20150">MGIWGMAQVFTDYSLSKLAANAYTRLMARILSRPARGHKGIYELLLSGWVKTAMTAWAGHTSPEVELLILQSGLLLSRTSFWVPSMASETDSTDPIPAPWPEQFHAITIMNYTGGLRKVDLWYDWPNKRLLASKPIPIGKILYDVEWENGTSFYFTLDSTQECTIRQHFSGDFETQLA</sequence>
<organism evidence="1 2">
    <name type="scientific">Datura stramonium</name>
    <name type="common">Jimsonweed</name>
    <name type="synonym">Common thornapple</name>
    <dbReference type="NCBI Taxonomy" id="4076"/>
    <lineage>
        <taxon>Eukaryota</taxon>
        <taxon>Viridiplantae</taxon>
        <taxon>Streptophyta</taxon>
        <taxon>Embryophyta</taxon>
        <taxon>Tracheophyta</taxon>
        <taxon>Spermatophyta</taxon>
        <taxon>Magnoliopsida</taxon>
        <taxon>eudicotyledons</taxon>
        <taxon>Gunneridae</taxon>
        <taxon>Pentapetalae</taxon>
        <taxon>asterids</taxon>
        <taxon>lamiids</taxon>
        <taxon>Solanales</taxon>
        <taxon>Solanaceae</taxon>
        <taxon>Solanoideae</taxon>
        <taxon>Datureae</taxon>
        <taxon>Datura</taxon>
    </lineage>
</organism>
<dbReference type="EMBL" id="JACEIK010001161">
    <property type="protein sequence ID" value="MCD7466641.1"/>
    <property type="molecule type" value="Genomic_DNA"/>
</dbReference>
<gene>
    <name evidence="1" type="ORF">HAX54_003552</name>
</gene>
<dbReference type="PANTHER" id="PTHR33880:SF19">
    <property type="entry name" value="EXPRESSED PROTEIN"/>
    <property type="match status" value="1"/>
</dbReference>
<dbReference type="InterPro" id="IPR038941">
    <property type="entry name" value="At4g14100-like"/>
</dbReference>
<reference evidence="1 2" key="1">
    <citation type="journal article" date="2021" name="BMC Genomics">
        <title>Datura genome reveals duplications of psychoactive alkaloid biosynthetic genes and high mutation rate following tissue culture.</title>
        <authorList>
            <person name="Rajewski A."/>
            <person name="Carter-House D."/>
            <person name="Stajich J."/>
            <person name="Litt A."/>
        </authorList>
    </citation>
    <scope>NUCLEOTIDE SEQUENCE [LARGE SCALE GENOMIC DNA]</scope>
    <source>
        <strain evidence="1">AR-01</strain>
    </source>
</reference>
<proteinExistence type="predicted"/>